<dbReference type="AlphaFoldDB" id="A0A974S4Y6"/>
<accession>A0A974S4Y6</accession>
<name>A0A974S4Y6_9SPHN</name>
<dbReference type="NCBIfam" id="TIGR04557">
    <property type="entry name" value="fuse_rel_SoxYZ"/>
    <property type="match status" value="1"/>
</dbReference>
<sequence>MALKMPLVVAALLAVAPCPALAKLPVDPLGSPTWTALGATFFGNDPVRFDDRVKVIYPEIAENQRSFPVTVDARGIAGVKRVILFADLNPIPLAIDYTPTAAAAFLSTRIKLDQRTPVRGAVQLADGSWLVSGGWVDAAGGGCSMPPLSRAKGDWAEHLGEVRGVAQHDAGGTRVALAFRHPMDTGFVGNTPIYNLETVELKRADGSSLGSIQIEASVAEDPTITVMPEAAVGDRIVLAGLDTNGIAYAGTLAVKAAPAALAAR</sequence>
<dbReference type="Gene3D" id="2.60.40.2470">
    <property type="entry name" value="SoxY domain"/>
    <property type="match status" value="1"/>
</dbReference>
<reference evidence="4" key="1">
    <citation type="submission" date="2020-09" db="EMBL/GenBank/DDBJ databases">
        <title>Sphingomonas sp., a new species isolated from pork steak.</title>
        <authorList>
            <person name="Heidler von Heilborn D."/>
        </authorList>
    </citation>
    <scope>NUCLEOTIDE SEQUENCE [LARGE SCALE GENOMIC DNA]</scope>
</reference>
<dbReference type="InterPro" id="IPR032711">
    <property type="entry name" value="SoxY"/>
</dbReference>
<dbReference type="InterPro" id="IPR030831">
    <property type="entry name" value="Fuse-rel_SoxYZ"/>
</dbReference>
<protein>
    <submittedName>
        <fullName evidence="3">Quinoprotein dehydrogenase-associated SoxYZ-like carrier</fullName>
    </submittedName>
</protein>
<dbReference type="SUPFAM" id="SSF81296">
    <property type="entry name" value="E set domains"/>
    <property type="match status" value="1"/>
</dbReference>
<dbReference type="InterPro" id="IPR013783">
    <property type="entry name" value="Ig-like_fold"/>
</dbReference>
<dbReference type="RefSeq" id="WP_202094095.1">
    <property type="nucleotide sequence ID" value="NZ_CP061035.1"/>
</dbReference>
<feature type="signal peptide" evidence="1">
    <location>
        <begin position="1"/>
        <end position="22"/>
    </location>
</feature>
<dbReference type="InterPro" id="IPR014756">
    <property type="entry name" value="Ig_E-set"/>
</dbReference>
<keyword evidence="1" id="KW-0732">Signal</keyword>
<dbReference type="Proteomes" id="UP000595894">
    <property type="component" value="Chromosome"/>
</dbReference>
<dbReference type="Gene3D" id="2.60.40.10">
    <property type="entry name" value="Immunoglobulins"/>
    <property type="match status" value="1"/>
</dbReference>
<organism evidence="3 4">
    <name type="scientific">Sphingomonas aliaeris</name>
    <dbReference type="NCBI Taxonomy" id="2759526"/>
    <lineage>
        <taxon>Bacteria</taxon>
        <taxon>Pseudomonadati</taxon>
        <taxon>Pseudomonadota</taxon>
        <taxon>Alphaproteobacteria</taxon>
        <taxon>Sphingomonadales</taxon>
        <taxon>Sphingomonadaceae</taxon>
        <taxon>Sphingomonas</taxon>
    </lineage>
</organism>
<feature type="chain" id="PRO_5037653281" evidence="1">
    <location>
        <begin position="23"/>
        <end position="264"/>
    </location>
</feature>
<evidence type="ECO:0000313" key="3">
    <source>
        <dbReference type="EMBL" id="QQV77545.1"/>
    </source>
</evidence>
<evidence type="ECO:0000256" key="1">
    <source>
        <dbReference type="SAM" id="SignalP"/>
    </source>
</evidence>
<dbReference type="KEGG" id="sari:H5J25_01685"/>
<evidence type="ECO:0000313" key="4">
    <source>
        <dbReference type="Proteomes" id="UP000595894"/>
    </source>
</evidence>
<dbReference type="Pfam" id="PF13501">
    <property type="entry name" value="SoxY"/>
    <property type="match status" value="1"/>
</dbReference>
<proteinExistence type="predicted"/>
<gene>
    <name evidence="3" type="ORF">H5J25_01685</name>
</gene>
<feature type="domain" description="Ig-like SoxY" evidence="2">
    <location>
        <begin position="40"/>
        <end position="143"/>
    </location>
</feature>
<keyword evidence="4" id="KW-1185">Reference proteome</keyword>
<evidence type="ECO:0000259" key="2">
    <source>
        <dbReference type="Pfam" id="PF13501"/>
    </source>
</evidence>
<dbReference type="InterPro" id="IPR038162">
    <property type="entry name" value="SoxY_sf"/>
</dbReference>
<dbReference type="EMBL" id="CP061035">
    <property type="protein sequence ID" value="QQV77545.1"/>
    <property type="molecule type" value="Genomic_DNA"/>
</dbReference>